<dbReference type="SUPFAM" id="SSF144083">
    <property type="entry name" value="Magnesium transport protein CorA, transmembrane region"/>
    <property type="match status" value="1"/>
</dbReference>
<feature type="transmembrane region" description="Helical" evidence="12">
    <location>
        <begin position="304"/>
        <end position="324"/>
    </location>
</feature>
<dbReference type="EMBL" id="JBEPMB010000002">
    <property type="protein sequence ID" value="MET3613600.1"/>
    <property type="molecule type" value="Genomic_DNA"/>
</dbReference>
<protein>
    <submittedName>
        <fullName evidence="13">Zinc transporter</fullName>
    </submittedName>
</protein>
<dbReference type="CDD" id="cd12834">
    <property type="entry name" value="ZntB_u1"/>
    <property type="match status" value="1"/>
</dbReference>
<dbReference type="InterPro" id="IPR045863">
    <property type="entry name" value="CorA_TM1_TM2"/>
</dbReference>
<evidence type="ECO:0000256" key="7">
    <source>
        <dbReference type="ARBA" id="ARBA00022833"/>
    </source>
</evidence>
<feature type="transmembrane region" description="Helical" evidence="12">
    <location>
        <begin position="270"/>
        <end position="292"/>
    </location>
</feature>
<evidence type="ECO:0000313" key="13">
    <source>
        <dbReference type="EMBL" id="MET3613600.1"/>
    </source>
</evidence>
<accession>A0ABV2IYN1</accession>
<evidence type="ECO:0000313" key="14">
    <source>
        <dbReference type="Proteomes" id="UP001549047"/>
    </source>
</evidence>
<name>A0ABV2IYN1_9HYPH</name>
<evidence type="ECO:0000256" key="3">
    <source>
        <dbReference type="ARBA" id="ARBA00022448"/>
    </source>
</evidence>
<keyword evidence="9" id="KW-0406">Ion transport</keyword>
<evidence type="ECO:0000256" key="4">
    <source>
        <dbReference type="ARBA" id="ARBA00022475"/>
    </source>
</evidence>
<comment type="similarity">
    <text evidence="2">Belongs to the CorA metal ion transporter (MIT) (TC 1.A.35) family.</text>
</comment>
<keyword evidence="11" id="KW-0175">Coiled coil</keyword>
<dbReference type="PANTHER" id="PTHR46494">
    <property type="entry name" value="CORA FAMILY METAL ION TRANSPORTER (EUROFUNG)"/>
    <property type="match status" value="1"/>
</dbReference>
<evidence type="ECO:0000256" key="1">
    <source>
        <dbReference type="ARBA" id="ARBA00004651"/>
    </source>
</evidence>
<keyword evidence="4" id="KW-1003">Cell membrane</keyword>
<sequence>MHLPASQIPGLVWAYHLHEGSTPARALPDAEVKALPGEGFFWFHFSLADARLPAFLESLGVLPEAALVALTTHETHPSVNVDEGYLYGTLVDYQRDFDQSTREIGFLHYAVFGRFIVTTRLHPLASVDSVRFAVEKTPGKFDNPIDIFEQIVANFQRSLFGLVKEITADLNVIEDAVYSNREPLKHQKELQPLRRSIVRLHRHMRTLLTAMRHAAAAEEDEMPEGFADVSARSTSRLEAAGHEVDALQERARLLHEEVNSLTSIETNRHLYIMSVMTVLIMPPTLVTGFFGMNTGGLPFQHDDAGTISAFGAIGVSVLLAWWLLRRAGIF</sequence>
<comment type="caution">
    <text evidence="13">The sequence shown here is derived from an EMBL/GenBank/DDBJ whole genome shotgun (WGS) entry which is preliminary data.</text>
</comment>
<proteinExistence type="inferred from homology"/>
<evidence type="ECO:0000256" key="5">
    <source>
        <dbReference type="ARBA" id="ARBA00022519"/>
    </source>
</evidence>
<dbReference type="Gene3D" id="1.20.58.340">
    <property type="entry name" value="Magnesium transport protein CorA, transmembrane region"/>
    <property type="match status" value="2"/>
</dbReference>
<gene>
    <name evidence="13" type="ORF">ABID16_001929</name>
</gene>
<keyword evidence="7" id="KW-0862">Zinc</keyword>
<evidence type="ECO:0000256" key="9">
    <source>
        <dbReference type="ARBA" id="ARBA00023065"/>
    </source>
</evidence>
<reference evidence="13 14" key="1">
    <citation type="submission" date="2024-06" db="EMBL/GenBank/DDBJ databases">
        <title>Genomic Encyclopedia of Type Strains, Phase IV (KMG-IV): sequencing the most valuable type-strain genomes for metagenomic binning, comparative biology and taxonomic classification.</title>
        <authorList>
            <person name="Goeker M."/>
        </authorList>
    </citation>
    <scope>NUCLEOTIDE SEQUENCE [LARGE SCALE GENOMIC DNA]</scope>
    <source>
        <strain evidence="13 14">DSM 29780</strain>
    </source>
</reference>
<organism evidence="13 14">
    <name type="scientific">Rhizobium aquaticum</name>
    <dbReference type="NCBI Taxonomy" id="1549636"/>
    <lineage>
        <taxon>Bacteria</taxon>
        <taxon>Pseudomonadati</taxon>
        <taxon>Pseudomonadota</taxon>
        <taxon>Alphaproteobacteria</taxon>
        <taxon>Hyphomicrobiales</taxon>
        <taxon>Rhizobiaceae</taxon>
        <taxon>Rhizobium/Agrobacterium group</taxon>
        <taxon>Rhizobium</taxon>
    </lineage>
</organism>
<dbReference type="Pfam" id="PF01544">
    <property type="entry name" value="CorA"/>
    <property type="match status" value="1"/>
</dbReference>
<dbReference type="PANTHER" id="PTHR46494:SF3">
    <property type="entry name" value="ZINC TRANSPORT PROTEIN ZNTB"/>
    <property type="match status" value="1"/>
</dbReference>
<evidence type="ECO:0000256" key="10">
    <source>
        <dbReference type="ARBA" id="ARBA00023136"/>
    </source>
</evidence>
<keyword evidence="8 12" id="KW-1133">Transmembrane helix</keyword>
<comment type="subcellular location">
    <subcellularLocation>
        <location evidence="1">Cell membrane</location>
        <topology evidence="1">Multi-pass membrane protein</topology>
    </subcellularLocation>
</comment>
<evidence type="ECO:0000256" key="11">
    <source>
        <dbReference type="SAM" id="Coils"/>
    </source>
</evidence>
<dbReference type="Gene3D" id="3.30.460.20">
    <property type="entry name" value="CorA soluble domain-like"/>
    <property type="match status" value="1"/>
</dbReference>
<dbReference type="InterPro" id="IPR045861">
    <property type="entry name" value="CorA_cytoplasmic_dom"/>
</dbReference>
<dbReference type="SUPFAM" id="SSF143865">
    <property type="entry name" value="CorA soluble domain-like"/>
    <property type="match status" value="1"/>
</dbReference>
<keyword evidence="6 12" id="KW-0812">Transmembrane</keyword>
<evidence type="ECO:0000256" key="8">
    <source>
        <dbReference type="ARBA" id="ARBA00022989"/>
    </source>
</evidence>
<dbReference type="InterPro" id="IPR002523">
    <property type="entry name" value="MgTranspt_CorA/ZnTranspt_ZntB"/>
</dbReference>
<evidence type="ECO:0000256" key="12">
    <source>
        <dbReference type="SAM" id="Phobius"/>
    </source>
</evidence>
<evidence type="ECO:0000256" key="6">
    <source>
        <dbReference type="ARBA" id="ARBA00022692"/>
    </source>
</evidence>
<keyword evidence="14" id="KW-1185">Reference proteome</keyword>
<keyword evidence="5" id="KW-0997">Cell inner membrane</keyword>
<evidence type="ECO:0000256" key="2">
    <source>
        <dbReference type="ARBA" id="ARBA00009765"/>
    </source>
</evidence>
<dbReference type="RefSeq" id="WP_354556126.1">
    <property type="nucleotide sequence ID" value="NZ_JBEPMB010000002.1"/>
</dbReference>
<dbReference type="Proteomes" id="UP001549047">
    <property type="component" value="Unassembled WGS sequence"/>
</dbReference>
<keyword evidence="3" id="KW-0813">Transport</keyword>
<keyword evidence="10 12" id="KW-0472">Membrane</keyword>
<feature type="coiled-coil region" evidence="11">
    <location>
        <begin position="237"/>
        <end position="264"/>
    </location>
</feature>